<protein>
    <submittedName>
        <fullName evidence="1">Thioesterase</fullName>
    </submittedName>
</protein>
<comment type="caution">
    <text evidence="1">The sequence shown here is derived from an EMBL/GenBank/DDBJ whole genome shotgun (WGS) entry which is preliminary data.</text>
</comment>
<dbReference type="PANTHER" id="PTHR31793">
    <property type="entry name" value="4-HYDROXYBENZOYL-COA THIOESTERASE FAMILY MEMBER"/>
    <property type="match status" value="1"/>
</dbReference>
<sequence>MSEIEQRKPFEIELQLPVKTYDIDFAGIVSNIVYVRWLEDLRLEMLSSFFPLQEQVANGFAPIVLQTTIDYKQSIQMHDRPIGKMWMESLASLRWVVGAEISLPGKVSAIAQQTGIFVNLETKKPIRIPDRLQQQYNESRST</sequence>
<dbReference type="AlphaFoldDB" id="A0A2T1GC84"/>
<evidence type="ECO:0000313" key="1">
    <source>
        <dbReference type="EMBL" id="PSB54968.1"/>
    </source>
</evidence>
<reference evidence="1 2" key="1">
    <citation type="submission" date="2018-03" db="EMBL/GenBank/DDBJ databases">
        <title>The ancient ancestry and fast evolution of plastids.</title>
        <authorList>
            <person name="Moore K.R."/>
            <person name="Magnabosco C."/>
            <person name="Momper L."/>
            <person name="Gold D.A."/>
            <person name="Bosak T."/>
            <person name="Fournier G.P."/>
        </authorList>
    </citation>
    <scope>NUCLEOTIDE SEQUENCE [LARGE SCALE GENOMIC DNA]</scope>
    <source>
        <strain evidence="1 2">CCALA 037</strain>
    </source>
</reference>
<keyword evidence="2" id="KW-1185">Reference proteome</keyword>
<dbReference type="EMBL" id="PVWO01000220">
    <property type="protein sequence ID" value="PSB54968.1"/>
    <property type="molecule type" value="Genomic_DNA"/>
</dbReference>
<dbReference type="Pfam" id="PF13279">
    <property type="entry name" value="4HBT_2"/>
    <property type="match status" value="1"/>
</dbReference>
<evidence type="ECO:0000313" key="2">
    <source>
        <dbReference type="Proteomes" id="UP000238937"/>
    </source>
</evidence>
<dbReference type="InterPro" id="IPR029069">
    <property type="entry name" value="HotDog_dom_sf"/>
</dbReference>
<dbReference type="InterPro" id="IPR050563">
    <property type="entry name" value="4-hydroxybenzoyl-CoA_TE"/>
</dbReference>
<proteinExistence type="predicted"/>
<name>A0A2T1GC84_9CYAN</name>
<gene>
    <name evidence="1" type="ORF">C7B77_16510</name>
</gene>
<dbReference type="PANTHER" id="PTHR31793:SF24">
    <property type="entry name" value="LONG-CHAIN ACYL-COA THIOESTERASE FADM"/>
    <property type="match status" value="1"/>
</dbReference>
<dbReference type="Proteomes" id="UP000238937">
    <property type="component" value="Unassembled WGS sequence"/>
</dbReference>
<dbReference type="OrthoDB" id="9800856at2"/>
<accession>A0A2T1GC84</accession>
<dbReference type="Gene3D" id="3.10.129.10">
    <property type="entry name" value="Hotdog Thioesterase"/>
    <property type="match status" value="1"/>
</dbReference>
<dbReference type="SUPFAM" id="SSF54637">
    <property type="entry name" value="Thioesterase/thiol ester dehydrase-isomerase"/>
    <property type="match status" value="1"/>
</dbReference>
<dbReference type="CDD" id="cd00586">
    <property type="entry name" value="4HBT"/>
    <property type="match status" value="1"/>
</dbReference>
<dbReference type="RefSeq" id="WP_106307044.1">
    <property type="nucleotide sequence ID" value="NZ_PVWO01000220.1"/>
</dbReference>
<organism evidence="1 2">
    <name type="scientific">Chamaesiphon polymorphus CCALA 037</name>
    <dbReference type="NCBI Taxonomy" id="2107692"/>
    <lineage>
        <taxon>Bacteria</taxon>
        <taxon>Bacillati</taxon>
        <taxon>Cyanobacteriota</taxon>
        <taxon>Cyanophyceae</taxon>
        <taxon>Gomontiellales</taxon>
        <taxon>Chamaesiphonaceae</taxon>
        <taxon>Chamaesiphon</taxon>
    </lineage>
</organism>
<dbReference type="GO" id="GO:0047617">
    <property type="term" value="F:fatty acyl-CoA hydrolase activity"/>
    <property type="evidence" value="ECO:0007669"/>
    <property type="project" value="TreeGrafter"/>
</dbReference>